<dbReference type="HOGENOM" id="CLU_010194_1_3_1"/>
<keyword evidence="2" id="KW-0521">NADP</keyword>
<evidence type="ECO:0000256" key="1">
    <source>
        <dbReference type="ARBA" id="ARBA00006484"/>
    </source>
</evidence>
<dbReference type="SUPFAM" id="SSF51735">
    <property type="entry name" value="NAD(P)-binding Rossmann-fold domains"/>
    <property type="match status" value="1"/>
</dbReference>
<dbReference type="InterPro" id="IPR036291">
    <property type="entry name" value="NAD(P)-bd_dom_sf"/>
</dbReference>
<dbReference type="AlphaFoldDB" id="J5JSP2"/>
<accession>J5JSP2</accession>
<dbReference type="Proteomes" id="UP000002762">
    <property type="component" value="Unassembled WGS sequence"/>
</dbReference>
<dbReference type="CDD" id="cd05233">
    <property type="entry name" value="SDR_c"/>
    <property type="match status" value="1"/>
</dbReference>
<dbReference type="RefSeq" id="XP_008596143.1">
    <property type="nucleotide sequence ID" value="XM_008597921.1"/>
</dbReference>
<dbReference type="PANTHER" id="PTHR43618">
    <property type="entry name" value="7-ALPHA-HYDROXYSTEROID DEHYDROGENASE"/>
    <property type="match status" value="1"/>
</dbReference>
<organism evidence="4 5">
    <name type="scientific">Beauveria bassiana (strain ARSEF 2860)</name>
    <name type="common">White muscardine disease fungus</name>
    <name type="synonym">Tritirachium shiotae</name>
    <dbReference type="NCBI Taxonomy" id="655819"/>
    <lineage>
        <taxon>Eukaryota</taxon>
        <taxon>Fungi</taxon>
        <taxon>Dikarya</taxon>
        <taxon>Ascomycota</taxon>
        <taxon>Pezizomycotina</taxon>
        <taxon>Sordariomycetes</taxon>
        <taxon>Hypocreomycetidae</taxon>
        <taxon>Hypocreales</taxon>
        <taxon>Cordycipitaceae</taxon>
        <taxon>Beauveria</taxon>
    </lineage>
</organism>
<gene>
    <name evidence="4" type="ORF">BBA_02824</name>
</gene>
<protein>
    <submittedName>
        <fullName evidence="4">Short chain dehydrogenase</fullName>
    </submittedName>
</protein>
<comment type="similarity">
    <text evidence="1">Belongs to the short-chain dehydrogenases/reductases (SDR) family.</text>
</comment>
<dbReference type="GeneID" id="19885836"/>
<evidence type="ECO:0000313" key="5">
    <source>
        <dbReference type="Proteomes" id="UP000002762"/>
    </source>
</evidence>
<proteinExistence type="inferred from homology"/>
<name>J5JSP2_BEAB2</name>
<evidence type="ECO:0000256" key="2">
    <source>
        <dbReference type="ARBA" id="ARBA00022857"/>
    </source>
</evidence>
<dbReference type="GO" id="GO:0016491">
    <property type="term" value="F:oxidoreductase activity"/>
    <property type="evidence" value="ECO:0007669"/>
    <property type="project" value="UniProtKB-KW"/>
</dbReference>
<dbReference type="Gene3D" id="3.40.50.720">
    <property type="entry name" value="NAD(P)-binding Rossmann-like Domain"/>
    <property type="match status" value="1"/>
</dbReference>
<dbReference type="PANTHER" id="PTHR43618:SF13">
    <property type="entry name" value="CHAIN DEHYDROGENASE, PUTATIVE (AFU_ORTHOLOGUE AFUA_1G17650)-RELATED"/>
    <property type="match status" value="1"/>
</dbReference>
<evidence type="ECO:0000256" key="3">
    <source>
        <dbReference type="ARBA" id="ARBA00023002"/>
    </source>
</evidence>
<dbReference type="InterPro" id="IPR052178">
    <property type="entry name" value="Sec_Metab_Biosynth_SDR"/>
</dbReference>
<dbReference type="EMBL" id="JH725155">
    <property type="protein sequence ID" value="EJP67928.1"/>
    <property type="molecule type" value="Genomic_DNA"/>
</dbReference>
<dbReference type="OrthoDB" id="37659at2759"/>
<reference evidence="4 5" key="1">
    <citation type="journal article" date="2012" name="Sci. Rep.">
        <title>Genomic perspectives on the evolution of fungal entomopathogenicity in Beauveria bassiana.</title>
        <authorList>
            <person name="Xiao G."/>
            <person name="Ying S.H."/>
            <person name="Zheng P."/>
            <person name="Wang Z.L."/>
            <person name="Zhang S."/>
            <person name="Xie X.Q."/>
            <person name="Shang Y."/>
            <person name="St Leger R.J."/>
            <person name="Zhao G.P."/>
            <person name="Wang C."/>
            <person name="Feng M.G."/>
        </authorList>
    </citation>
    <scope>NUCLEOTIDE SEQUENCE [LARGE SCALE GENOMIC DNA]</scope>
    <source>
        <strain evidence="4 5">ARSEF 2860</strain>
    </source>
</reference>
<evidence type="ECO:0000313" key="4">
    <source>
        <dbReference type="EMBL" id="EJP67928.1"/>
    </source>
</evidence>
<dbReference type="InParanoid" id="J5JSP2"/>
<dbReference type="InterPro" id="IPR002347">
    <property type="entry name" value="SDR_fam"/>
</dbReference>
<keyword evidence="3" id="KW-0560">Oxidoreductase</keyword>
<dbReference type="PRINTS" id="PR00081">
    <property type="entry name" value="GDHRDH"/>
</dbReference>
<dbReference type="Pfam" id="PF13561">
    <property type="entry name" value="adh_short_C2"/>
    <property type="match status" value="1"/>
</dbReference>
<dbReference type="STRING" id="655819.J5JSP2"/>
<keyword evidence="5" id="KW-1185">Reference proteome</keyword>
<sequence>MAADPVILVTAGSAGLGRAVALHFARNGYRVAFNYNSNKSRAATLLSELKVASNRDHFHIQADLSSRTEVGRLVWETHGHTGRLDVVFSNVGWSQFRDTCRLDDNVFEQDWDRAYTMNVKSHLWLLQATMPHLAETEGCFVTTSSIADVSGMGNSLAYGVSKAAQIHMMKGVATMVGPKIRVNTISPGMLETDWSKRFTDEEKEQHKNQTRLKRFVRLEDVAEQVLSLAKNRSLTGANIVIDAGFVR</sequence>